<keyword evidence="3" id="KW-1185">Reference proteome</keyword>
<sequence>MSSIRGKDVAQAMKEMEVEGKGANTIRLHLALLSHLFKVARTEWGMESIDNPVEYVRKPKLPQGRDRRLVGDEESRLLEAFRAIHPELVAIVIVAVAQDIVDAETLYSPKSRGPSEVAGMIT</sequence>
<proteinExistence type="predicted"/>
<evidence type="ECO:0000313" key="3">
    <source>
        <dbReference type="Proteomes" id="UP000280188"/>
    </source>
</evidence>
<dbReference type="InterPro" id="IPR011010">
    <property type="entry name" value="DNA_brk_join_enz"/>
</dbReference>
<dbReference type="SUPFAM" id="SSF56349">
    <property type="entry name" value="DNA breaking-rejoining enzymes"/>
    <property type="match status" value="1"/>
</dbReference>
<name>A0A2Z6IEI0_ACIFI</name>
<dbReference type="Gene3D" id="1.10.150.130">
    <property type="match status" value="1"/>
</dbReference>
<evidence type="ECO:0000256" key="1">
    <source>
        <dbReference type="ARBA" id="ARBA00023125"/>
    </source>
</evidence>
<evidence type="ECO:0000313" key="2">
    <source>
        <dbReference type="EMBL" id="BBF63978.1"/>
    </source>
</evidence>
<dbReference type="Proteomes" id="UP000280188">
    <property type="component" value="Chromosome"/>
</dbReference>
<dbReference type="AlphaFoldDB" id="A0A2Z6IEI0"/>
<dbReference type="InterPro" id="IPR010998">
    <property type="entry name" value="Integrase_recombinase_N"/>
</dbReference>
<dbReference type="EMBL" id="AP018795">
    <property type="protein sequence ID" value="BBF63978.1"/>
    <property type="molecule type" value="Genomic_DNA"/>
</dbReference>
<organism evidence="2 3">
    <name type="scientific">Acidithiobacillus ferridurans</name>
    <dbReference type="NCBI Taxonomy" id="1232575"/>
    <lineage>
        <taxon>Bacteria</taxon>
        <taxon>Pseudomonadati</taxon>
        <taxon>Pseudomonadota</taxon>
        <taxon>Acidithiobacillia</taxon>
        <taxon>Acidithiobacillales</taxon>
        <taxon>Acidithiobacillaceae</taxon>
        <taxon>Acidithiobacillus</taxon>
    </lineage>
</organism>
<evidence type="ECO:0008006" key="4">
    <source>
        <dbReference type="Google" id="ProtNLM"/>
    </source>
</evidence>
<keyword evidence="1" id="KW-0238">DNA-binding</keyword>
<dbReference type="RefSeq" id="WP_197722467.1">
    <property type="nucleotide sequence ID" value="NZ_AP018795.1"/>
</dbReference>
<accession>A0A2Z6IEI0</accession>
<dbReference type="GO" id="GO:0003677">
    <property type="term" value="F:DNA binding"/>
    <property type="evidence" value="ECO:0007669"/>
    <property type="project" value="UniProtKB-KW"/>
</dbReference>
<gene>
    <name evidence="2" type="ORF">AFERRID_01960</name>
</gene>
<dbReference type="KEGG" id="afj:AFERRID_01960"/>
<protein>
    <recommendedName>
        <fullName evidence="4">Core-binding (CB) domain-containing protein</fullName>
    </recommendedName>
</protein>
<reference evidence="2 3" key="1">
    <citation type="journal article" date="2018" name="Microbiol. Resour. Announc.">
        <title>Complete Genome Sequence of Acidithiobacillus ferridurans JCM 18981.</title>
        <authorList>
            <person name="Miyauchi T."/>
            <person name="Kouzuma A."/>
            <person name="Abe T."/>
            <person name="Watanabe K."/>
        </authorList>
    </citation>
    <scope>NUCLEOTIDE SEQUENCE [LARGE SCALE GENOMIC DNA]</scope>
    <source>
        <strain evidence="3">ATCC 33020 / DSM 29468 / JCM 18981 / 11Fe</strain>
    </source>
</reference>